<feature type="transmembrane region" description="Helical" evidence="1">
    <location>
        <begin position="198"/>
        <end position="219"/>
    </location>
</feature>
<gene>
    <name evidence="2" type="ORF">BU16DRAFT_526627</name>
</gene>
<feature type="transmembrane region" description="Helical" evidence="1">
    <location>
        <begin position="507"/>
        <end position="526"/>
    </location>
</feature>
<dbReference type="Proteomes" id="UP000799750">
    <property type="component" value="Unassembled WGS sequence"/>
</dbReference>
<proteinExistence type="predicted"/>
<dbReference type="OrthoDB" id="5428055at2759"/>
<accession>A0A6A6QV82</accession>
<dbReference type="AlphaFoldDB" id="A0A6A6QV82"/>
<keyword evidence="1" id="KW-1133">Transmembrane helix</keyword>
<dbReference type="EMBL" id="MU004188">
    <property type="protein sequence ID" value="KAF2496106.1"/>
    <property type="molecule type" value="Genomic_DNA"/>
</dbReference>
<reference evidence="2" key="1">
    <citation type="journal article" date="2020" name="Stud. Mycol.">
        <title>101 Dothideomycetes genomes: a test case for predicting lifestyles and emergence of pathogens.</title>
        <authorList>
            <person name="Haridas S."/>
            <person name="Albert R."/>
            <person name="Binder M."/>
            <person name="Bloem J."/>
            <person name="Labutti K."/>
            <person name="Salamov A."/>
            <person name="Andreopoulos B."/>
            <person name="Baker S."/>
            <person name="Barry K."/>
            <person name="Bills G."/>
            <person name="Bluhm B."/>
            <person name="Cannon C."/>
            <person name="Castanera R."/>
            <person name="Culley D."/>
            <person name="Daum C."/>
            <person name="Ezra D."/>
            <person name="Gonzalez J."/>
            <person name="Henrissat B."/>
            <person name="Kuo A."/>
            <person name="Liang C."/>
            <person name="Lipzen A."/>
            <person name="Lutzoni F."/>
            <person name="Magnuson J."/>
            <person name="Mondo S."/>
            <person name="Nolan M."/>
            <person name="Ohm R."/>
            <person name="Pangilinan J."/>
            <person name="Park H.-J."/>
            <person name="Ramirez L."/>
            <person name="Alfaro M."/>
            <person name="Sun H."/>
            <person name="Tritt A."/>
            <person name="Yoshinaga Y."/>
            <person name="Zwiers L.-H."/>
            <person name="Turgeon B."/>
            <person name="Goodwin S."/>
            <person name="Spatafora J."/>
            <person name="Crous P."/>
            <person name="Grigoriev I."/>
        </authorList>
    </citation>
    <scope>NUCLEOTIDE SEQUENCE</scope>
    <source>
        <strain evidence="2">CBS 269.34</strain>
    </source>
</reference>
<dbReference type="PROSITE" id="PS00018">
    <property type="entry name" value="EF_HAND_1"/>
    <property type="match status" value="1"/>
</dbReference>
<feature type="transmembrane region" description="Helical" evidence="1">
    <location>
        <begin position="483"/>
        <end position="501"/>
    </location>
</feature>
<name>A0A6A6QV82_9PEZI</name>
<keyword evidence="3" id="KW-1185">Reference proteome</keyword>
<sequence length="550" mass="63609">MEAQFSGPVGNGRPFHPWQQYTTRNENLHRAEDSRLFPSQDVPSTSVIDEFIPHDSDELELSIPRRHQCMRDFLSEAVTSPSRSLLPSHYIEHDIAISSKSRDIALVDDRCNNSRSSEQWDGDKYKGHVVISEKQAIPQFYEYLKANRFTNTHRSEKRIAYLPNPTSAAALALASTAPKRTATPLRNFLRRYLLRENLLGLTTLTWGFILEFHIPYYAMRCGPKLKDHRQLRGKSLRESVELPLRSWSLNKEKVFYHEAQISGLIIGPDEWVWTTYLFLDTFFRSEDRLKDYLENCNLGEGFDPPLGGISKMDNPHFNPRQYFLAILDRRIMQASVEWTVLIETFDERMVAYAKAMSKIPEDDSDRTHTVTLNEVIRTIQRFRGGLYATVEAWKSFKNSRMPYFTTNGILPTKWQGYFEKIEDHVTQLDRLNQGCSNKLDLFREIQAGLSRASSLKESAAATQTARSALLQGENIRLLTRMTVYIYLPVMFTLAFFSMPFAHPPHPWTWPIFSLILLAAIMINYVIASDRCCVRRVIRRRVRSLSCTSTV</sequence>
<dbReference type="InterPro" id="IPR018247">
    <property type="entry name" value="EF_Hand_1_Ca_BS"/>
</dbReference>
<evidence type="ECO:0000313" key="3">
    <source>
        <dbReference type="Proteomes" id="UP000799750"/>
    </source>
</evidence>
<protein>
    <submittedName>
        <fullName evidence="2">Uncharacterized protein</fullName>
    </submittedName>
</protein>
<evidence type="ECO:0000313" key="2">
    <source>
        <dbReference type="EMBL" id="KAF2496106.1"/>
    </source>
</evidence>
<keyword evidence="1" id="KW-0472">Membrane</keyword>
<organism evidence="2 3">
    <name type="scientific">Lophium mytilinum</name>
    <dbReference type="NCBI Taxonomy" id="390894"/>
    <lineage>
        <taxon>Eukaryota</taxon>
        <taxon>Fungi</taxon>
        <taxon>Dikarya</taxon>
        <taxon>Ascomycota</taxon>
        <taxon>Pezizomycotina</taxon>
        <taxon>Dothideomycetes</taxon>
        <taxon>Pleosporomycetidae</taxon>
        <taxon>Mytilinidiales</taxon>
        <taxon>Mytilinidiaceae</taxon>
        <taxon>Lophium</taxon>
    </lineage>
</organism>
<keyword evidence="1" id="KW-0812">Transmembrane</keyword>
<evidence type="ECO:0000256" key="1">
    <source>
        <dbReference type="SAM" id="Phobius"/>
    </source>
</evidence>